<feature type="compositionally biased region" description="Basic and acidic residues" evidence="1">
    <location>
        <begin position="262"/>
        <end position="277"/>
    </location>
</feature>
<dbReference type="Proteomes" id="UP001240639">
    <property type="component" value="Unassembled WGS sequence"/>
</dbReference>
<evidence type="ECO:0000256" key="1">
    <source>
        <dbReference type="SAM" id="MobiDB-lite"/>
    </source>
</evidence>
<dbReference type="RefSeq" id="WP_305933328.1">
    <property type="nucleotide sequence ID" value="NZ_JAVAIM010000001.1"/>
</dbReference>
<reference evidence="2 3" key="1">
    <citation type="submission" date="2023-08" db="EMBL/GenBank/DDBJ databases">
        <title>genomic of G39.</title>
        <authorList>
            <person name="Wang Y."/>
        </authorList>
    </citation>
    <scope>NUCLEOTIDE SEQUENCE [LARGE SCALE GENOMIC DNA]</scope>
    <source>
        <strain evidence="2 3">G39</strain>
    </source>
</reference>
<sequence>MHDLQLTFATAKGEDAWESDLRRLFEAGSLDDIHGILQPAIEQLESEFGRMCLRTTPEGVTIAGWPELVEAIQDHEGETITGVTLAVANEADRAFEKGQLHHPFMMLGLYTDEAFGFSTAREADLFAQMQAEDGPAWAGYDEDIEVYLDIDGLDELNTALLHHKQRHFFRDGAPEDAPLRYVEYVLGCWWRALLFQQAVASECTIHGLPGGIPVLAGTVEMRPEIVMVHGIGARTVEPQRKTEASECAPILAADFIQVRPVEEEKKPTGSDLRRRVLETGQEEEEEPKRGLLSRIFGR</sequence>
<dbReference type="EMBL" id="JAVAIM010000001">
    <property type="protein sequence ID" value="MDP4576112.1"/>
    <property type="molecule type" value="Genomic_DNA"/>
</dbReference>
<evidence type="ECO:0000313" key="2">
    <source>
        <dbReference type="EMBL" id="MDP4576112.1"/>
    </source>
</evidence>
<feature type="region of interest" description="Disordered" evidence="1">
    <location>
        <begin position="262"/>
        <end position="298"/>
    </location>
</feature>
<evidence type="ECO:0000313" key="3">
    <source>
        <dbReference type="Proteomes" id="UP001240639"/>
    </source>
</evidence>
<accession>A0ABT9HSH7</accession>
<keyword evidence="3" id="KW-1185">Reference proteome</keyword>
<gene>
    <name evidence="2" type="ORF">Q9K02_13295</name>
</gene>
<comment type="caution">
    <text evidence="2">The sequence shown here is derived from an EMBL/GenBank/DDBJ whole genome shotgun (WGS) entry which is preliminary data.</text>
</comment>
<proteinExistence type="predicted"/>
<name>A0ABT9HSH7_9SPHN</name>
<protein>
    <submittedName>
        <fullName evidence="2">Uncharacterized protein</fullName>
    </submittedName>
</protein>
<organism evidence="2 3">
    <name type="scientific">Qipengyuania profundimaris</name>
    <dbReference type="NCBI Taxonomy" id="3067652"/>
    <lineage>
        <taxon>Bacteria</taxon>
        <taxon>Pseudomonadati</taxon>
        <taxon>Pseudomonadota</taxon>
        <taxon>Alphaproteobacteria</taxon>
        <taxon>Sphingomonadales</taxon>
        <taxon>Erythrobacteraceae</taxon>
        <taxon>Qipengyuania</taxon>
    </lineage>
</organism>